<evidence type="ECO:0000256" key="2">
    <source>
        <dbReference type="ARBA" id="ARBA00022737"/>
    </source>
</evidence>
<dbReference type="Proteomes" id="UP001200034">
    <property type="component" value="Unassembled WGS sequence"/>
</dbReference>
<dbReference type="SMART" id="SM00320">
    <property type="entry name" value="WD40"/>
    <property type="match status" value="4"/>
</dbReference>
<dbReference type="AlphaFoldDB" id="A0AAD4JRE7"/>
<dbReference type="InterPro" id="IPR036322">
    <property type="entry name" value="WD40_repeat_dom_sf"/>
</dbReference>
<dbReference type="InterPro" id="IPR015943">
    <property type="entry name" value="WD40/YVTN_repeat-like_dom_sf"/>
</dbReference>
<organism evidence="4 5">
    <name type="scientific">Drosophila rubida</name>
    <dbReference type="NCBI Taxonomy" id="30044"/>
    <lineage>
        <taxon>Eukaryota</taxon>
        <taxon>Metazoa</taxon>
        <taxon>Ecdysozoa</taxon>
        <taxon>Arthropoda</taxon>
        <taxon>Hexapoda</taxon>
        <taxon>Insecta</taxon>
        <taxon>Pterygota</taxon>
        <taxon>Neoptera</taxon>
        <taxon>Endopterygota</taxon>
        <taxon>Diptera</taxon>
        <taxon>Brachycera</taxon>
        <taxon>Muscomorpha</taxon>
        <taxon>Ephydroidea</taxon>
        <taxon>Drosophilidae</taxon>
        <taxon>Drosophila</taxon>
    </lineage>
</organism>
<feature type="repeat" description="WD" evidence="3">
    <location>
        <begin position="22"/>
        <end position="57"/>
    </location>
</feature>
<evidence type="ECO:0000313" key="4">
    <source>
        <dbReference type="EMBL" id="KAH8355242.1"/>
    </source>
</evidence>
<dbReference type="PRINTS" id="PR00320">
    <property type="entry name" value="GPROTEINBRPT"/>
</dbReference>
<dbReference type="Pfam" id="PF00400">
    <property type="entry name" value="WD40"/>
    <property type="match status" value="3"/>
</dbReference>
<protein>
    <recommendedName>
        <fullName evidence="6">mRNA export factor</fullName>
    </recommendedName>
</protein>
<dbReference type="InterPro" id="IPR001680">
    <property type="entry name" value="WD40_rpt"/>
</dbReference>
<dbReference type="InterPro" id="IPR019775">
    <property type="entry name" value="WD40_repeat_CS"/>
</dbReference>
<sequence>RSGRQTSSNCHNMIRSIDYEVKTPPSDAVSALEFSPAPGNFLCAASWDQTARIWQVEMNGMTTPRCYCKLNSPVLDISWSDDGFKVYLCTSGHEVHQWDLQSNQLTQIGSHEAGVRSCHWIKSPHYACLMTGSWDKTVKFWDARSPLPMLRMNLPDRCYASDVLYPVAAVVCASNSIVTFTLDRIPTDYRCTESTLKQQMRCISLFRDNATALPAGFVVGGIEGRTVVHYLNNAKETLTFDSHYSKCSLGFKNIYAVNDVKHHPVHNTLVTAGSDGIYVFWDIQSRNKLLVSATKDQPLTKCCFNADGNIFAYALGYDWARGHEYYDANKKPQILLHPCFDEMKPK</sequence>
<comment type="caution">
    <text evidence="4">The sequence shown here is derived from an EMBL/GenBank/DDBJ whole genome shotgun (WGS) entry which is preliminary data.</text>
</comment>
<feature type="repeat" description="WD" evidence="3">
    <location>
        <begin position="108"/>
        <end position="145"/>
    </location>
</feature>
<evidence type="ECO:0008006" key="6">
    <source>
        <dbReference type="Google" id="ProtNLM"/>
    </source>
</evidence>
<gene>
    <name evidence="4" type="ORF">KR093_009397</name>
</gene>
<evidence type="ECO:0000256" key="3">
    <source>
        <dbReference type="PROSITE-ProRule" id="PRU00221"/>
    </source>
</evidence>
<keyword evidence="2" id="KW-0677">Repeat</keyword>
<keyword evidence="1 3" id="KW-0853">WD repeat</keyword>
<dbReference type="PANTHER" id="PTHR10971">
    <property type="entry name" value="MRNA EXPORT FACTOR AND BUB3"/>
    <property type="match status" value="1"/>
</dbReference>
<dbReference type="EMBL" id="JAJJHW010003889">
    <property type="protein sequence ID" value="KAH8355242.1"/>
    <property type="molecule type" value="Genomic_DNA"/>
</dbReference>
<dbReference type="Gene3D" id="2.130.10.10">
    <property type="entry name" value="YVTN repeat-like/Quinoprotein amine dehydrogenase"/>
    <property type="match status" value="1"/>
</dbReference>
<name>A0AAD4JRE7_9MUSC</name>
<dbReference type="PROSITE" id="PS00678">
    <property type="entry name" value="WD_REPEATS_1"/>
    <property type="match status" value="1"/>
</dbReference>
<accession>A0AAD4JRE7</accession>
<feature type="non-terminal residue" evidence="4">
    <location>
        <position position="1"/>
    </location>
</feature>
<evidence type="ECO:0000313" key="5">
    <source>
        <dbReference type="Proteomes" id="UP001200034"/>
    </source>
</evidence>
<dbReference type="InterPro" id="IPR020472">
    <property type="entry name" value="WD40_PAC1"/>
</dbReference>
<reference evidence="4" key="1">
    <citation type="journal article" date="2021" name="Mol. Ecol. Resour.">
        <title>Phylogenomic analyses of the genus Drosophila reveals genomic signals of climate adaptation.</title>
        <authorList>
            <person name="Li F."/>
            <person name="Rane R.V."/>
            <person name="Luria V."/>
            <person name="Xiong Z."/>
            <person name="Chen J."/>
            <person name="Li Z."/>
            <person name="Catullo R.A."/>
            <person name="Griffin P.C."/>
            <person name="Schiffer M."/>
            <person name="Pearce S."/>
            <person name="Lee S.F."/>
            <person name="McElroy K."/>
            <person name="Stocker A."/>
            <person name="Shirriffs J."/>
            <person name="Cockerell F."/>
            <person name="Coppin C."/>
            <person name="Sgro C.M."/>
            <person name="Karger A."/>
            <person name="Cain J.W."/>
            <person name="Weber J.A."/>
            <person name="Santpere G."/>
            <person name="Kirschner M.W."/>
            <person name="Hoffmann A.A."/>
            <person name="Oakeshott J.G."/>
            <person name="Zhang G."/>
        </authorList>
    </citation>
    <scope>NUCLEOTIDE SEQUENCE</scope>
    <source>
        <strain evidence="4">BGI-SZ-2011g</strain>
    </source>
</reference>
<dbReference type="SUPFAM" id="SSF50978">
    <property type="entry name" value="WD40 repeat-like"/>
    <property type="match status" value="1"/>
</dbReference>
<feature type="repeat" description="WD" evidence="3">
    <location>
        <begin position="257"/>
        <end position="291"/>
    </location>
</feature>
<keyword evidence="5" id="KW-1185">Reference proteome</keyword>
<dbReference type="PROSITE" id="PS50082">
    <property type="entry name" value="WD_REPEATS_2"/>
    <property type="match status" value="3"/>
</dbReference>
<proteinExistence type="predicted"/>
<evidence type="ECO:0000256" key="1">
    <source>
        <dbReference type="ARBA" id="ARBA00022574"/>
    </source>
</evidence>